<evidence type="ECO:0000256" key="1">
    <source>
        <dbReference type="SAM" id="MobiDB-lite"/>
    </source>
</evidence>
<proteinExistence type="predicted"/>
<dbReference type="Proteomes" id="UP000696485">
    <property type="component" value="Unassembled WGS sequence"/>
</dbReference>
<dbReference type="EMBL" id="JAAAUY010000610">
    <property type="protein sequence ID" value="KAF9327948.1"/>
    <property type="molecule type" value="Genomic_DNA"/>
</dbReference>
<evidence type="ECO:0000313" key="2">
    <source>
        <dbReference type="EMBL" id="KAF9327948.1"/>
    </source>
</evidence>
<sequence length="62" mass="6912">MKDTTYESIKAALADYNSQRKKSERMIRSIVYNLSNVSHRSPRADKAKEAKSDAIAEPAVAV</sequence>
<name>A0A9P5VJN7_9FUNG</name>
<organism evidence="2 3">
    <name type="scientific">Podila minutissima</name>
    <dbReference type="NCBI Taxonomy" id="64525"/>
    <lineage>
        <taxon>Eukaryota</taxon>
        <taxon>Fungi</taxon>
        <taxon>Fungi incertae sedis</taxon>
        <taxon>Mucoromycota</taxon>
        <taxon>Mortierellomycotina</taxon>
        <taxon>Mortierellomycetes</taxon>
        <taxon>Mortierellales</taxon>
        <taxon>Mortierellaceae</taxon>
        <taxon>Podila</taxon>
    </lineage>
</organism>
<feature type="compositionally biased region" description="Basic and acidic residues" evidence="1">
    <location>
        <begin position="42"/>
        <end position="54"/>
    </location>
</feature>
<gene>
    <name evidence="2" type="ORF">BG006_008828</name>
</gene>
<dbReference type="AlphaFoldDB" id="A0A9P5VJN7"/>
<keyword evidence="3" id="KW-1185">Reference proteome</keyword>
<feature type="region of interest" description="Disordered" evidence="1">
    <location>
        <begin position="38"/>
        <end position="62"/>
    </location>
</feature>
<comment type="caution">
    <text evidence="2">The sequence shown here is derived from an EMBL/GenBank/DDBJ whole genome shotgun (WGS) entry which is preliminary data.</text>
</comment>
<evidence type="ECO:0000313" key="3">
    <source>
        <dbReference type="Proteomes" id="UP000696485"/>
    </source>
</evidence>
<protein>
    <submittedName>
        <fullName evidence="2">Uncharacterized protein</fullName>
    </submittedName>
</protein>
<reference evidence="2" key="1">
    <citation type="journal article" date="2020" name="Fungal Divers.">
        <title>Resolving the Mortierellaceae phylogeny through synthesis of multi-gene phylogenetics and phylogenomics.</title>
        <authorList>
            <person name="Vandepol N."/>
            <person name="Liber J."/>
            <person name="Desiro A."/>
            <person name="Na H."/>
            <person name="Kennedy M."/>
            <person name="Barry K."/>
            <person name="Grigoriev I.V."/>
            <person name="Miller A.N."/>
            <person name="O'Donnell K."/>
            <person name="Stajich J.E."/>
            <person name="Bonito G."/>
        </authorList>
    </citation>
    <scope>NUCLEOTIDE SEQUENCE</scope>
    <source>
        <strain evidence="2">NVP1</strain>
    </source>
</reference>
<accession>A0A9P5VJN7</accession>